<name>C6RG28_9BACT</name>
<keyword evidence="1" id="KW-1133">Transmembrane helix</keyword>
<keyword evidence="3" id="KW-1185">Reference proteome</keyword>
<dbReference type="Proteomes" id="UP000003107">
    <property type="component" value="Unassembled WGS sequence"/>
</dbReference>
<organism evidence="2 3">
    <name type="scientific">Campylobacter showae RM3277</name>
    <dbReference type="NCBI Taxonomy" id="553219"/>
    <lineage>
        <taxon>Bacteria</taxon>
        <taxon>Pseudomonadati</taxon>
        <taxon>Campylobacterota</taxon>
        <taxon>Epsilonproteobacteria</taxon>
        <taxon>Campylobacterales</taxon>
        <taxon>Campylobacteraceae</taxon>
        <taxon>Campylobacter</taxon>
    </lineage>
</organism>
<keyword evidence="1" id="KW-0812">Transmembrane</keyword>
<dbReference type="EMBL" id="ACVQ01000018">
    <property type="protein sequence ID" value="EET79723.1"/>
    <property type="molecule type" value="Genomic_DNA"/>
</dbReference>
<accession>C6RG28</accession>
<proteinExistence type="predicted"/>
<comment type="caution">
    <text evidence="2">The sequence shown here is derived from an EMBL/GenBank/DDBJ whole genome shotgun (WGS) entry which is preliminary data.</text>
</comment>
<dbReference type="AlphaFoldDB" id="C6RG28"/>
<protein>
    <submittedName>
        <fullName evidence="2">Uncharacterized protein</fullName>
    </submittedName>
</protein>
<reference evidence="2 3" key="1">
    <citation type="submission" date="2009-07" db="EMBL/GenBank/DDBJ databases">
        <authorList>
            <person name="Madupu R."/>
            <person name="Sebastian Y."/>
            <person name="Durkin A.S."/>
            <person name="Torralba M."/>
            <person name="Methe B."/>
            <person name="Sutton G.G."/>
            <person name="Strausberg R.L."/>
            <person name="Nelson K.E."/>
        </authorList>
    </citation>
    <scope>NUCLEOTIDE SEQUENCE [LARGE SCALE GENOMIC DNA]</scope>
    <source>
        <strain evidence="2 3">RM3277</strain>
    </source>
</reference>
<keyword evidence="1" id="KW-0472">Membrane</keyword>
<evidence type="ECO:0000313" key="2">
    <source>
        <dbReference type="EMBL" id="EET79723.1"/>
    </source>
</evidence>
<gene>
    <name evidence="2" type="ORF">CAMSH0001_2292</name>
</gene>
<evidence type="ECO:0000313" key="3">
    <source>
        <dbReference type="Proteomes" id="UP000003107"/>
    </source>
</evidence>
<dbReference type="STRING" id="553219.CAMSH0001_2292"/>
<sequence>MIFLGSQATFSVKNRRISPILAVGDFYVFLNFTAFYSSLKNRFVCITASMW</sequence>
<feature type="transmembrane region" description="Helical" evidence="1">
    <location>
        <begin position="20"/>
        <end position="39"/>
    </location>
</feature>
<evidence type="ECO:0000256" key="1">
    <source>
        <dbReference type="SAM" id="Phobius"/>
    </source>
</evidence>